<feature type="transmembrane region" description="Helical" evidence="7">
    <location>
        <begin position="463"/>
        <end position="488"/>
    </location>
</feature>
<gene>
    <name evidence="9" type="ORF">CYJ25_04895</name>
</gene>
<keyword evidence="6 7" id="KW-0472">Membrane</keyword>
<keyword evidence="3" id="KW-0813">Transport</keyword>
<evidence type="ECO:0000256" key="3">
    <source>
        <dbReference type="ARBA" id="ARBA00022448"/>
    </source>
</evidence>
<feature type="transmembrane region" description="Helical" evidence="7">
    <location>
        <begin position="166"/>
        <end position="184"/>
    </location>
</feature>
<feature type="transmembrane region" description="Helical" evidence="7">
    <location>
        <begin position="358"/>
        <end position="380"/>
    </location>
</feature>
<feature type="transmembrane region" description="Helical" evidence="7">
    <location>
        <begin position="233"/>
        <end position="252"/>
    </location>
</feature>
<feature type="transmembrane region" description="Helical" evidence="7">
    <location>
        <begin position="494"/>
        <end position="514"/>
    </location>
</feature>
<feature type="transmembrane region" description="Helical" evidence="7">
    <location>
        <begin position="133"/>
        <end position="154"/>
    </location>
</feature>
<evidence type="ECO:0000256" key="2">
    <source>
        <dbReference type="ARBA" id="ARBA00010992"/>
    </source>
</evidence>
<evidence type="ECO:0000256" key="4">
    <source>
        <dbReference type="ARBA" id="ARBA00022692"/>
    </source>
</evidence>
<feature type="transmembrane region" description="Helical" evidence="7">
    <location>
        <begin position="79"/>
        <end position="97"/>
    </location>
</feature>
<comment type="caution">
    <text evidence="9">The sequence shown here is derived from an EMBL/GenBank/DDBJ whole genome shotgun (WGS) entry which is preliminary data.</text>
</comment>
<dbReference type="InterPro" id="IPR036259">
    <property type="entry name" value="MFS_trans_sf"/>
</dbReference>
<dbReference type="InterPro" id="IPR003663">
    <property type="entry name" value="Sugar/inositol_transpt"/>
</dbReference>
<dbReference type="InterPro" id="IPR005829">
    <property type="entry name" value="Sugar_transporter_CS"/>
</dbReference>
<keyword evidence="4 7" id="KW-0812">Transmembrane</keyword>
<evidence type="ECO:0000256" key="6">
    <source>
        <dbReference type="ARBA" id="ARBA00023136"/>
    </source>
</evidence>
<evidence type="ECO:0000313" key="10">
    <source>
        <dbReference type="Proteomes" id="UP000234545"/>
    </source>
</evidence>
<dbReference type="GO" id="GO:0022857">
    <property type="term" value="F:transmembrane transporter activity"/>
    <property type="evidence" value="ECO:0007669"/>
    <property type="project" value="InterPro"/>
</dbReference>
<feature type="transmembrane region" description="Helical" evidence="7">
    <location>
        <begin position="320"/>
        <end position="343"/>
    </location>
</feature>
<reference evidence="9 10" key="1">
    <citation type="submission" date="2017-12" db="EMBL/GenBank/DDBJ databases">
        <title>Phylogenetic diversity of female urinary microbiome.</title>
        <authorList>
            <person name="Thomas-White K."/>
            <person name="Wolfe A.J."/>
        </authorList>
    </citation>
    <scope>NUCLEOTIDE SEQUENCE [LARGE SCALE GENOMIC DNA]</scope>
    <source>
        <strain evidence="9 10">UMB0250</strain>
    </source>
</reference>
<dbReference type="PANTHER" id="PTHR48020">
    <property type="entry name" value="PROTON MYO-INOSITOL COTRANSPORTER"/>
    <property type="match status" value="1"/>
</dbReference>
<protein>
    <submittedName>
        <fullName evidence="9">MFS transporter</fullName>
    </submittedName>
</protein>
<dbReference type="OrthoDB" id="4008739at2"/>
<dbReference type="SUPFAM" id="SSF103473">
    <property type="entry name" value="MFS general substrate transporter"/>
    <property type="match status" value="1"/>
</dbReference>
<sequence length="536" mass="58472">MTSSAHRRKNAHLSEAELRTLVNNTPASGKPRKIALLATIATFGSLLFGYDTGVIAGALPYMYMPTNAGGLAINEFEEGLVGAFLAIGAAFGAIIGGRLSDRYGRRHNILILAVIFVIGTLGCTLSPNVWILYFFRFILGWAVGGASATVPIYLSESAPTRVRGQLVALDQFMIVFGQLLAYSMNAMLSRAHGGPQVQVASDATGTLNASSWYSWDQASQVANLAVSDGNGSAWRWMLVLATIPAIALWIGMRMMPESGRWYAANLHYAEAIGSLKRIRNPEHDDVASEVRQMIDLHQKIDEEGHWSLRRTFKVKWTRRLVFIGIGLACFDQLTGINTAMYYLPKILHAAGFSSADAITINVITGAVATIGAAFGLWLVARLKRRTVGIYQESGVTFFLFSLAIVFAVGITPYTRLDGTIDSTIPVFLPWLVVILVSLFVFAKQSGTVNWVLVSEIFPARIRGVAQGFAVGCGWLMNAVVTWVFPVMIAHLGAAWTYAVFGAINVVSLCFYLFIVPETKGVSLEEFEEEFALEHGH</sequence>
<feature type="transmembrane region" description="Helical" evidence="7">
    <location>
        <begin position="109"/>
        <end position="127"/>
    </location>
</feature>
<dbReference type="InterPro" id="IPR020846">
    <property type="entry name" value="MFS_dom"/>
</dbReference>
<feature type="transmembrane region" description="Helical" evidence="7">
    <location>
        <begin position="34"/>
        <end position="59"/>
    </location>
</feature>
<dbReference type="Proteomes" id="UP000234545">
    <property type="component" value="Unassembled WGS sequence"/>
</dbReference>
<name>A0A2I1I597_9ACTO</name>
<dbReference type="InterPro" id="IPR050814">
    <property type="entry name" value="Myo-inositol_Transporter"/>
</dbReference>
<proteinExistence type="inferred from homology"/>
<dbReference type="RefSeq" id="WP_101628079.1">
    <property type="nucleotide sequence ID" value="NZ_PKKJ01000004.1"/>
</dbReference>
<dbReference type="InterPro" id="IPR005828">
    <property type="entry name" value="MFS_sugar_transport-like"/>
</dbReference>
<dbReference type="EMBL" id="PKKJ01000004">
    <property type="protein sequence ID" value="PKY66315.1"/>
    <property type="molecule type" value="Genomic_DNA"/>
</dbReference>
<keyword evidence="5 7" id="KW-1133">Transmembrane helix</keyword>
<accession>A0A2I1I597</accession>
<evidence type="ECO:0000313" key="9">
    <source>
        <dbReference type="EMBL" id="PKY66315.1"/>
    </source>
</evidence>
<feature type="transmembrane region" description="Helical" evidence="7">
    <location>
        <begin position="423"/>
        <end position="442"/>
    </location>
</feature>
<comment type="subcellular location">
    <subcellularLocation>
        <location evidence="1">Cell membrane</location>
        <topology evidence="1">Multi-pass membrane protein</topology>
    </subcellularLocation>
</comment>
<dbReference type="GO" id="GO:0005886">
    <property type="term" value="C:plasma membrane"/>
    <property type="evidence" value="ECO:0007669"/>
    <property type="project" value="UniProtKB-SubCell"/>
</dbReference>
<dbReference type="PROSITE" id="PS00216">
    <property type="entry name" value="SUGAR_TRANSPORT_1"/>
    <property type="match status" value="1"/>
</dbReference>
<dbReference type="PANTHER" id="PTHR48020:SF12">
    <property type="entry name" value="PROTON MYO-INOSITOL COTRANSPORTER"/>
    <property type="match status" value="1"/>
</dbReference>
<organism evidence="9 10">
    <name type="scientific">Schaalia turicensis</name>
    <dbReference type="NCBI Taxonomy" id="131111"/>
    <lineage>
        <taxon>Bacteria</taxon>
        <taxon>Bacillati</taxon>
        <taxon>Actinomycetota</taxon>
        <taxon>Actinomycetes</taxon>
        <taxon>Actinomycetales</taxon>
        <taxon>Actinomycetaceae</taxon>
        <taxon>Schaalia</taxon>
    </lineage>
</organism>
<dbReference type="PRINTS" id="PR00171">
    <property type="entry name" value="SUGRTRNSPORT"/>
</dbReference>
<evidence type="ECO:0000256" key="1">
    <source>
        <dbReference type="ARBA" id="ARBA00004651"/>
    </source>
</evidence>
<dbReference type="Gene3D" id="1.20.1250.20">
    <property type="entry name" value="MFS general substrate transporter like domains"/>
    <property type="match status" value="2"/>
</dbReference>
<dbReference type="AlphaFoldDB" id="A0A2I1I597"/>
<feature type="transmembrane region" description="Helical" evidence="7">
    <location>
        <begin position="392"/>
        <end position="411"/>
    </location>
</feature>
<dbReference type="PROSITE" id="PS50850">
    <property type="entry name" value="MFS"/>
    <property type="match status" value="1"/>
</dbReference>
<comment type="similarity">
    <text evidence="2">Belongs to the major facilitator superfamily. Sugar transporter (TC 2.A.1.1) family.</text>
</comment>
<evidence type="ECO:0000256" key="7">
    <source>
        <dbReference type="SAM" id="Phobius"/>
    </source>
</evidence>
<dbReference type="Pfam" id="PF00083">
    <property type="entry name" value="Sugar_tr"/>
    <property type="match status" value="1"/>
</dbReference>
<feature type="domain" description="Major facilitator superfamily (MFS) profile" evidence="8">
    <location>
        <begin position="37"/>
        <end position="519"/>
    </location>
</feature>
<evidence type="ECO:0000259" key="8">
    <source>
        <dbReference type="PROSITE" id="PS50850"/>
    </source>
</evidence>
<evidence type="ECO:0000256" key="5">
    <source>
        <dbReference type="ARBA" id="ARBA00022989"/>
    </source>
</evidence>